<feature type="non-terminal residue" evidence="1">
    <location>
        <position position="1"/>
    </location>
</feature>
<gene>
    <name evidence="1" type="ORF">RPERSI_LOCUS6154</name>
</gene>
<organism evidence="1 2">
    <name type="scientific">Racocetra persica</name>
    <dbReference type="NCBI Taxonomy" id="160502"/>
    <lineage>
        <taxon>Eukaryota</taxon>
        <taxon>Fungi</taxon>
        <taxon>Fungi incertae sedis</taxon>
        <taxon>Mucoromycota</taxon>
        <taxon>Glomeromycotina</taxon>
        <taxon>Glomeromycetes</taxon>
        <taxon>Diversisporales</taxon>
        <taxon>Gigasporaceae</taxon>
        <taxon>Racocetra</taxon>
    </lineage>
</organism>
<comment type="caution">
    <text evidence="1">The sequence shown here is derived from an EMBL/GenBank/DDBJ whole genome shotgun (WGS) entry which is preliminary data.</text>
</comment>
<evidence type="ECO:0000313" key="1">
    <source>
        <dbReference type="EMBL" id="CAG8607192.1"/>
    </source>
</evidence>
<dbReference type="EMBL" id="CAJVQC010009641">
    <property type="protein sequence ID" value="CAG8607192.1"/>
    <property type="molecule type" value="Genomic_DNA"/>
</dbReference>
<reference evidence="1" key="1">
    <citation type="submission" date="2021-06" db="EMBL/GenBank/DDBJ databases">
        <authorList>
            <person name="Kallberg Y."/>
            <person name="Tangrot J."/>
            <person name="Rosling A."/>
        </authorList>
    </citation>
    <scope>NUCLEOTIDE SEQUENCE</scope>
    <source>
        <strain evidence="1">MA461A</strain>
    </source>
</reference>
<evidence type="ECO:0000313" key="2">
    <source>
        <dbReference type="Proteomes" id="UP000789920"/>
    </source>
</evidence>
<dbReference type="Proteomes" id="UP000789920">
    <property type="component" value="Unassembled WGS sequence"/>
</dbReference>
<proteinExistence type="predicted"/>
<accession>A0ACA9MR38</accession>
<sequence>TSFPLILIISEAHSIEDFDEYVGKDSFQSLNLRSILPNDIISSNQCTTIEFLPINNTQMERGLKLFINKVYVNDFDKKDDALQLCPLLAKQCHGDIRLAINTLQFLMVEDPIKNLGGARANSHKKLGKGTQGTRKRRITMTLDSTLRTLFDSVTYNELITDPFRAIGRILYNKRTEDSNDEVHKEIQQKINSLQEKLVHPREIRERMPLMYTPESTLDNMCTEYHTYLCMLRNYYPHFYGNILECQFASECLSDAELLMNNQDFRVGIKLTPTAAIIASRGLLFAHIQCLDKKKPVFNKIPSLKDFREERFKNEANFQYFLREPTRRLTCNDTWKSEMVPLMGKMVHGLQMDNPRKRFLEEIVSYDKSCF</sequence>
<protein>
    <submittedName>
        <fullName evidence="1">228_t:CDS:1</fullName>
    </submittedName>
</protein>
<keyword evidence="2" id="KW-1185">Reference proteome</keyword>
<name>A0ACA9MR38_9GLOM</name>